<dbReference type="AlphaFoldDB" id="A0A1I0PGS6"/>
<feature type="transmembrane region" description="Helical" evidence="1">
    <location>
        <begin position="21"/>
        <end position="45"/>
    </location>
</feature>
<keyword evidence="3" id="KW-1185">Reference proteome</keyword>
<dbReference type="Proteomes" id="UP000183275">
    <property type="component" value="Unassembled WGS sequence"/>
</dbReference>
<evidence type="ECO:0000256" key="1">
    <source>
        <dbReference type="SAM" id="Phobius"/>
    </source>
</evidence>
<evidence type="ECO:0000313" key="2">
    <source>
        <dbReference type="EMBL" id="SEW13644.1"/>
    </source>
</evidence>
<protein>
    <submittedName>
        <fullName evidence="2">Uncharacterized protein</fullName>
    </submittedName>
</protein>
<evidence type="ECO:0000313" key="3">
    <source>
        <dbReference type="Proteomes" id="UP000183275"/>
    </source>
</evidence>
<name>A0A1I0PGS6_9EURY</name>
<accession>A0A1I0PGS6</accession>
<keyword evidence="1" id="KW-0812">Transmembrane</keyword>
<dbReference type="STRING" id="1202768.SAMN05216285_2560"/>
<dbReference type="InterPro" id="IPR058328">
    <property type="entry name" value="DUF8015"/>
</dbReference>
<feature type="transmembrane region" description="Helical" evidence="1">
    <location>
        <begin position="51"/>
        <end position="70"/>
    </location>
</feature>
<proteinExistence type="predicted"/>
<dbReference type="EMBL" id="FOIS01000003">
    <property type="protein sequence ID" value="SEW13644.1"/>
    <property type="molecule type" value="Genomic_DNA"/>
</dbReference>
<organism evidence="2 3">
    <name type="scientific">Natrinema salifodinae</name>
    <dbReference type="NCBI Taxonomy" id="1202768"/>
    <lineage>
        <taxon>Archaea</taxon>
        <taxon>Methanobacteriati</taxon>
        <taxon>Methanobacteriota</taxon>
        <taxon>Stenosarchaea group</taxon>
        <taxon>Halobacteria</taxon>
        <taxon>Halobacteriales</taxon>
        <taxon>Natrialbaceae</taxon>
        <taxon>Natrinema</taxon>
    </lineage>
</organism>
<keyword evidence="1" id="KW-1133">Transmembrane helix</keyword>
<gene>
    <name evidence="2" type="ORF">SAMN05216285_2560</name>
</gene>
<dbReference type="OrthoDB" id="170259at2157"/>
<reference evidence="3" key="1">
    <citation type="submission" date="2016-10" db="EMBL/GenBank/DDBJ databases">
        <authorList>
            <person name="Varghese N."/>
        </authorList>
    </citation>
    <scope>NUCLEOTIDE SEQUENCE [LARGE SCALE GENOMIC DNA]</scope>
    <source>
        <strain evidence="3">CGMCC 1.12284</strain>
    </source>
</reference>
<keyword evidence="1" id="KW-0472">Membrane</keyword>
<dbReference type="RefSeq" id="WP_049991138.1">
    <property type="nucleotide sequence ID" value="NZ_FOIS01000003.1"/>
</dbReference>
<dbReference type="eggNOG" id="arCOG10708">
    <property type="taxonomic scope" value="Archaea"/>
</dbReference>
<dbReference type="Pfam" id="PF26047">
    <property type="entry name" value="DUF8015"/>
    <property type="match status" value="1"/>
</dbReference>
<sequence>MVQRDIADRWRSRLADFVSTIDRYDCLLGAIPLAFLIALCVATLFDLSFETAVLGGVAIALPALLDGLFFRPPGLQSA</sequence>